<keyword evidence="3" id="KW-1185">Reference proteome</keyword>
<organism evidence="2 3">
    <name type="scientific">Bacillus siamensis</name>
    <dbReference type="NCBI Taxonomy" id="659243"/>
    <lineage>
        <taxon>Bacteria</taxon>
        <taxon>Bacillati</taxon>
        <taxon>Bacillota</taxon>
        <taxon>Bacilli</taxon>
        <taxon>Bacillales</taxon>
        <taxon>Bacillaceae</taxon>
        <taxon>Bacillus</taxon>
        <taxon>Bacillus amyloliquefaciens group</taxon>
    </lineage>
</organism>
<name>A0AAI8HL32_9BACI</name>
<dbReference type="GO" id="GO:0051920">
    <property type="term" value="F:peroxiredoxin activity"/>
    <property type="evidence" value="ECO:0007669"/>
    <property type="project" value="InterPro"/>
</dbReference>
<reference evidence="2 3" key="1">
    <citation type="submission" date="2017-11" db="EMBL/GenBank/DDBJ databases">
        <title>Genome sequence and genome mining of multiple bioactive secondary metabolites from a deep sea-derived Bacillus siamensis SCSIO 05746.</title>
        <authorList>
            <person name="Pan H.-Q."/>
            <person name="Ju J.-H."/>
        </authorList>
    </citation>
    <scope>NUCLEOTIDE SEQUENCE [LARGE SCALE GENOMIC DNA]</scope>
    <source>
        <strain evidence="2 3">SCSIO 05746</strain>
    </source>
</reference>
<dbReference type="PANTHER" id="PTHR33930:SF2">
    <property type="entry name" value="BLR3452 PROTEIN"/>
    <property type="match status" value="1"/>
</dbReference>
<dbReference type="Pfam" id="PF02627">
    <property type="entry name" value="CMD"/>
    <property type="match status" value="1"/>
</dbReference>
<dbReference type="KEGG" id="bsia:CWD84_04200"/>
<evidence type="ECO:0000313" key="2">
    <source>
        <dbReference type="EMBL" id="AUJ76081.1"/>
    </source>
</evidence>
<proteinExistence type="predicted"/>
<dbReference type="Gene3D" id="1.20.1290.10">
    <property type="entry name" value="AhpD-like"/>
    <property type="match status" value="1"/>
</dbReference>
<dbReference type="InterPro" id="IPR003779">
    <property type="entry name" value="CMD-like"/>
</dbReference>
<feature type="domain" description="Carboxymuconolactone decarboxylase-like" evidence="1">
    <location>
        <begin position="37"/>
        <end position="116"/>
    </location>
</feature>
<evidence type="ECO:0000313" key="3">
    <source>
        <dbReference type="Proteomes" id="UP000234366"/>
    </source>
</evidence>
<dbReference type="SUPFAM" id="SSF69118">
    <property type="entry name" value="AhpD-like"/>
    <property type="match status" value="1"/>
</dbReference>
<dbReference type="InterPro" id="IPR029032">
    <property type="entry name" value="AhpD-like"/>
</dbReference>
<evidence type="ECO:0000259" key="1">
    <source>
        <dbReference type="Pfam" id="PF02627"/>
    </source>
</evidence>
<accession>A0AAI8HL32</accession>
<dbReference type="AlphaFoldDB" id="A0AAI8HL32"/>
<sequence>MEGMAVAQYQDNGKSVHDALKQYKEGLGIFEQKMPMMGRKFNEFTEQCFSADSLTEKEKQLIALGISISAQDEFCMIYHTKGCLDQGATEENILEVISVAAAFGGGAALSQGVTLVQQCIQEFGHTTH</sequence>
<protein>
    <submittedName>
        <fullName evidence="2">Carboxymuconolactone decarboxylase family protein</fullName>
    </submittedName>
</protein>
<dbReference type="PANTHER" id="PTHR33930">
    <property type="entry name" value="ALKYL HYDROPEROXIDE REDUCTASE AHPD"/>
    <property type="match status" value="1"/>
</dbReference>
<dbReference type="EMBL" id="CP025001">
    <property type="protein sequence ID" value="AUJ76081.1"/>
    <property type="molecule type" value="Genomic_DNA"/>
</dbReference>
<dbReference type="Proteomes" id="UP000234366">
    <property type="component" value="Chromosome"/>
</dbReference>
<gene>
    <name evidence="2" type="ORF">CWD84_04200</name>
</gene>